<dbReference type="Gene3D" id="3.40.50.300">
    <property type="entry name" value="P-loop containing nucleotide triphosphate hydrolases"/>
    <property type="match status" value="1"/>
</dbReference>
<accession>A0A4P6LX47</accession>
<gene>
    <name evidence="11" type="primary">yusV</name>
    <name evidence="12" type="ORF">E5259_19950</name>
    <name evidence="11" type="ORF">PMF13cell1_02687</name>
</gene>
<evidence type="ECO:0000256" key="9">
    <source>
        <dbReference type="ARBA" id="ARBA00023136"/>
    </source>
</evidence>
<evidence type="ECO:0000259" key="10">
    <source>
        <dbReference type="PROSITE" id="PS50893"/>
    </source>
</evidence>
<dbReference type="InterPro" id="IPR003439">
    <property type="entry name" value="ABC_transporter-like_ATP-bd"/>
</dbReference>
<dbReference type="GO" id="GO:0005886">
    <property type="term" value="C:plasma membrane"/>
    <property type="evidence" value="ECO:0007669"/>
    <property type="project" value="UniProtKB-SubCell"/>
</dbReference>
<dbReference type="EMBL" id="CP039126">
    <property type="protein sequence ID" value="QMW79691.1"/>
    <property type="molecule type" value="Genomic_DNA"/>
</dbReference>
<name>A0A4P6LX47_9FIRM</name>
<protein>
    <submittedName>
        <fullName evidence="12">ABC transporter ATP-binding protein</fullName>
    </submittedName>
    <submittedName>
        <fullName evidence="11">Putative siderophore transport system ATP-binding protein YusV</fullName>
    </submittedName>
</protein>
<evidence type="ECO:0000313" key="13">
    <source>
        <dbReference type="Proteomes" id="UP000289794"/>
    </source>
</evidence>
<dbReference type="PANTHER" id="PTHR42771:SF4">
    <property type="entry name" value="IRON(3+)-HYDROXAMATE IMPORT ATP-BINDING PROTEIN FHUC"/>
    <property type="match status" value="1"/>
</dbReference>
<dbReference type="InterPro" id="IPR051535">
    <property type="entry name" value="Siderophore_ABC-ATPase"/>
</dbReference>
<dbReference type="Pfam" id="PF00005">
    <property type="entry name" value="ABC_tran"/>
    <property type="match status" value="1"/>
</dbReference>
<dbReference type="PROSITE" id="PS00211">
    <property type="entry name" value="ABC_TRANSPORTER_1"/>
    <property type="match status" value="1"/>
</dbReference>
<dbReference type="FunFam" id="3.40.50.300:FF:000134">
    <property type="entry name" value="Iron-enterobactin ABC transporter ATP-binding protein"/>
    <property type="match status" value="1"/>
</dbReference>
<reference evidence="11 13" key="1">
    <citation type="submission" date="2019-01" db="EMBL/GenBank/DDBJ databases">
        <title>PMF-metabolizing Aryl O-demethylase.</title>
        <authorList>
            <person name="Kim M."/>
        </authorList>
    </citation>
    <scope>NUCLEOTIDE SEQUENCE [LARGE SCALE GENOMIC DNA]</scope>
    <source>
        <strain evidence="11 13">PMF1</strain>
    </source>
</reference>
<evidence type="ECO:0000256" key="8">
    <source>
        <dbReference type="ARBA" id="ARBA00023065"/>
    </source>
</evidence>
<dbReference type="Proteomes" id="UP000515789">
    <property type="component" value="Chromosome"/>
</dbReference>
<keyword evidence="5" id="KW-0547">Nucleotide-binding</keyword>
<keyword evidence="6 11" id="KW-0067">ATP-binding</keyword>
<dbReference type="SMART" id="SM00382">
    <property type="entry name" value="AAA"/>
    <property type="match status" value="1"/>
</dbReference>
<dbReference type="InterPro" id="IPR027417">
    <property type="entry name" value="P-loop_NTPase"/>
</dbReference>
<evidence type="ECO:0000313" key="12">
    <source>
        <dbReference type="EMBL" id="QMW79691.1"/>
    </source>
</evidence>
<dbReference type="KEGG" id="bpro:PMF13cell1_02687"/>
<dbReference type="PROSITE" id="PS50893">
    <property type="entry name" value="ABC_TRANSPORTER_2"/>
    <property type="match status" value="1"/>
</dbReference>
<keyword evidence="9" id="KW-0472">Membrane</keyword>
<keyword evidence="2" id="KW-0813">Transport</keyword>
<dbReference type="GO" id="GO:0016887">
    <property type="term" value="F:ATP hydrolysis activity"/>
    <property type="evidence" value="ECO:0007669"/>
    <property type="project" value="InterPro"/>
</dbReference>
<dbReference type="SUPFAM" id="SSF52540">
    <property type="entry name" value="P-loop containing nucleoside triphosphate hydrolases"/>
    <property type="match status" value="1"/>
</dbReference>
<keyword evidence="7" id="KW-0408">Iron</keyword>
<feature type="domain" description="ABC transporter" evidence="10">
    <location>
        <begin position="5"/>
        <end position="241"/>
    </location>
</feature>
<reference evidence="12 14" key="2">
    <citation type="submission" date="2019-04" db="EMBL/GenBank/DDBJ databases">
        <authorList>
            <person name="Schori C."/>
            <person name="Ahrens C."/>
        </authorList>
    </citation>
    <scope>NUCLEOTIDE SEQUENCE [LARGE SCALE GENOMIC DNA]</scope>
    <source>
        <strain evidence="12 14">DSM 2950</strain>
    </source>
</reference>
<dbReference type="EMBL" id="CP035945">
    <property type="protein sequence ID" value="QBE97134.1"/>
    <property type="molecule type" value="Genomic_DNA"/>
</dbReference>
<dbReference type="CDD" id="cd03214">
    <property type="entry name" value="ABC_Iron-Siderophores_B12_Hemin"/>
    <property type="match status" value="1"/>
</dbReference>
<dbReference type="RefSeq" id="WP_018593557.1">
    <property type="nucleotide sequence ID" value="NZ_AP031416.1"/>
</dbReference>
<evidence type="ECO:0000256" key="6">
    <source>
        <dbReference type="ARBA" id="ARBA00022840"/>
    </source>
</evidence>
<sequence>MDAVLSGKGVSVAYHQNIVIPAMDVQIPRGRITSVIGPNGCGKSTLLKALSRMTPIREGHVLLDGRQIAKMSTVEVAKKMAILPQGPQAPGGLTVKELVAYGRYPHQKGFGRLKKEDQEAVKWALSITDMEELADRDIDALSGGQRQRAWIAMALAQDTPLILLDEPTTYLDMAHQLEVLELLEELNKKQKKTIAMVLHDLNLAARFSDWMIAMRSGRMLYEGTPKEIMTKETLADVFSLDACISRDPWTGKPICLSYKMMKKDRNEM</sequence>
<dbReference type="InterPro" id="IPR017871">
    <property type="entry name" value="ABC_transporter-like_CS"/>
</dbReference>
<evidence type="ECO:0000256" key="2">
    <source>
        <dbReference type="ARBA" id="ARBA00022448"/>
    </source>
</evidence>
<evidence type="ECO:0000313" key="14">
    <source>
        <dbReference type="Proteomes" id="UP000515789"/>
    </source>
</evidence>
<evidence type="ECO:0000256" key="4">
    <source>
        <dbReference type="ARBA" id="ARBA00022496"/>
    </source>
</evidence>
<keyword evidence="3" id="KW-1003">Cell membrane</keyword>
<keyword evidence="8" id="KW-0406">Ion transport</keyword>
<proteinExistence type="predicted"/>
<evidence type="ECO:0000313" key="11">
    <source>
        <dbReference type="EMBL" id="QBE97134.1"/>
    </source>
</evidence>
<dbReference type="GeneID" id="75054945"/>
<evidence type="ECO:0000256" key="7">
    <source>
        <dbReference type="ARBA" id="ARBA00023004"/>
    </source>
</evidence>
<organism evidence="11 13">
    <name type="scientific">Blautia producta</name>
    <dbReference type="NCBI Taxonomy" id="33035"/>
    <lineage>
        <taxon>Bacteria</taxon>
        <taxon>Bacillati</taxon>
        <taxon>Bacillota</taxon>
        <taxon>Clostridia</taxon>
        <taxon>Lachnospirales</taxon>
        <taxon>Lachnospiraceae</taxon>
        <taxon>Blautia</taxon>
    </lineage>
</organism>
<dbReference type="AlphaFoldDB" id="A0A4P6LX47"/>
<evidence type="ECO:0000256" key="5">
    <source>
        <dbReference type="ARBA" id="ARBA00022741"/>
    </source>
</evidence>
<comment type="subcellular location">
    <subcellularLocation>
        <location evidence="1">Cell membrane</location>
        <topology evidence="1">Peripheral membrane protein</topology>
    </subcellularLocation>
</comment>
<dbReference type="GO" id="GO:0005524">
    <property type="term" value="F:ATP binding"/>
    <property type="evidence" value="ECO:0007669"/>
    <property type="project" value="UniProtKB-KW"/>
</dbReference>
<evidence type="ECO:0000256" key="3">
    <source>
        <dbReference type="ARBA" id="ARBA00022475"/>
    </source>
</evidence>
<dbReference type="GO" id="GO:0006826">
    <property type="term" value="P:iron ion transport"/>
    <property type="evidence" value="ECO:0007669"/>
    <property type="project" value="UniProtKB-KW"/>
</dbReference>
<dbReference type="Proteomes" id="UP000289794">
    <property type="component" value="Chromosome"/>
</dbReference>
<evidence type="ECO:0000256" key="1">
    <source>
        <dbReference type="ARBA" id="ARBA00004202"/>
    </source>
</evidence>
<dbReference type="InterPro" id="IPR003593">
    <property type="entry name" value="AAA+_ATPase"/>
</dbReference>
<keyword evidence="4" id="KW-0410">Iron transport</keyword>
<dbReference type="PANTHER" id="PTHR42771">
    <property type="entry name" value="IRON(3+)-HYDROXAMATE IMPORT ATP-BINDING PROTEIN FHUC"/>
    <property type="match status" value="1"/>
</dbReference>